<gene>
    <name evidence="1" type="ORF">E2C01_051541</name>
</gene>
<accession>A0A5B7GKL0</accession>
<reference evidence="1 2" key="1">
    <citation type="submission" date="2019-05" db="EMBL/GenBank/DDBJ databases">
        <title>Another draft genome of Portunus trituberculatus and its Hox gene families provides insights of decapod evolution.</title>
        <authorList>
            <person name="Jeong J.-H."/>
            <person name="Song I."/>
            <person name="Kim S."/>
            <person name="Choi T."/>
            <person name="Kim D."/>
            <person name="Ryu S."/>
            <person name="Kim W."/>
        </authorList>
    </citation>
    <scope>NUCLEOTIDE SEQUENCE [LARGE SCALE GENOMIC DNA]</scope>
    <source>
        <tissue evidence="1">Muscle</tissue>
    </source>
</reference>
<keyword evidence="2" id="KW-1185">Reference proteome</keyword>
<dbReference type="EMBL" id="VSRR010014883">
    <property type="protein sequence ID" value="MPC57558.1"/>
    <property type="molecule type" value="Genomic_DNA"/>
</dbReference>
<proteinExistence type="predicted"/>
<sequence length="118" mass="13178">MVEEEDGGRKGCRHHSHLEIKRKLKLHLLYTINSVKMKKELSQCMRSTGNILVHPTGAVRAVGSAMRNNPVIPHFMLTRKQDVTQGALLSSVIMTIGKLSVLFPIATPHRDPQSSQGW</sequence>
<dbReference type="AlphaFoldDB" id="A0A5B7GKL0"/>
<evidence type="ECO:0000313" key="2">
    <source>
        <dbReference type="Proteomes" id="UP000324222"/>
    </source>
</evidence>
<evidence type="ECO:0000313" key="1">
    <source>
        <dbReference type="EMBL" id="MPC57558.1"/>
    </source>
</evidence>
<comment type="caution">
    <text evidence="1">The sequence shown here is derived from an EMBL/GenBank/DDBJ whole genome shotgun (WGS) entry which is preliminary data.</text>
</comment>
<name>A0A5B7GKL0_PORTR</name>
<dbReference type="Proteomes" id="UP000324222">
    <property type="component" value="Unassembled WGS sequence"/>
</dbReference>
<organism evidence="1 2">
    <name type="scientific">Portunus trituberculatus</name>
    <name type="common">Swimming crab</name>
    <name type="synonym">Neptunus trituberculatus</name>
    <dbReference type="NCBI Taxonomy" id="210409"/>
    <lineage>
        <taxon>Eukaryota</taxon>
        <taxon>Metazoa</taxon>
        <taxon>Ecdysozoa</taxon>
        <taxon>Arthropoda</taxon>
        <taxon>Crustacea</taxon>
        <taxon>Multicrustacea</taxon>
        <taxon>Malacostraca</taxon>
        <taxon>Eumalacostraca</taxon>
        <taxon>Eucarida</taxon>
        <taxon>Decapoda</taxon>
        <taxon>Pleocyemata</taxon>
        <taxon>Brachyura</taxon>
        <taxon>Eubrachyura</taxon>
        <taxon>Portunoidea</taxon>
        <taxon>Portunidae</taxon>
        <taxon>Portuninae</taxon>
        <taxon>Portunus</taxon>
    </lineage>
</organism>
<protein>
    <submittedName>
        <fullName evidence="1">Uncharacterized protein</fullName>
    </submittedName>
</protein>